<keyword evidence="3" id="KW-1185">Reference proteome</keyword>
<proteinExistence type="inferred from homology"/>
<dbReference type="PANTHER" id="PTHR35024:SF4">
    <property type="entry name" value="POLYMER-FORMING CYTOSKELETAL PROTEIN"/>
    <property type="match status" value="1"/>
</dbReference>
<evidence type="ECO:0000313" key="2">
    <source>
        <dbReference type="EMBL" id="MBF6057309.1"/>
    </source>
</evidence>
<reference evidence="2 3" key="1">
    <citation type="submission" date="2020-11" db="EMBL/GenBank/DDBJ databases">
        <title>Sulfur oxidizing isolate from Hospital Hole Sinkhole.</title>
        <authorList>
            <person name="Scott K.M."/>
        </authorList>
    </citation>
    <scope>NUCLEOTIDE SEQUENCE [LARGE SCALE GENOMIC DNA]</scope>
    <source>
        <strain evidence="2 3">HH1</strain>
    </source>
</reference>
<dbReference type="Proteomes" id="UP001193680">
    <property type="component" value="Unassembled WGS sequence"/>
</dbReference>
<accession>A0ABS0BVD9</accession>
<sequence>MGLFKSSSRPSDSVGGKTILAKKCTIKGELVHQDGPLHVDGTVEGVLDSDHDVSIGHEGRVSGLVKARNLVVSGVLEGKVACEKLEILKGGKFVGELVCGDLAIESGGKFIGHNHEVTEDGVVLGLPETFQKLIHGQLADDGLQKTLRSIENVQHEI</sequence>
<comment type="similarity">
    <text evidence="1">Belongs to the bactofilin family.</text>
</comment>
<evidence type="ECO:0000313" key="3">
    <source>
        <dbReference type="Proteomes" id="UP001193680"/>
    </source>
</evidence>
<gene>
    <name evidence="2" type="ORF">H8792_003050</name>
</gene>
<evidence type="ECO:0000256" key="1">
    <source>
        <dbReference type="ARBA" id="ARBA00044755"/>
    </source>
</evidence>
<organism evidence="2 3">
    <name type="scientific">Thiomicrorhabdus heinhorstiae</name>
    <dbReference type="NCBI Taxonomy" id="2748010"/>
    <lineage>
        <taxon>Bacteria</taxon>
        <taxon>Pseudomonadati</taxon>
        <taxon>Pseudomonadota</taxon>
        <taxon>Gammaproteobacteria</taxon>
        <taxon>Thiotrichales</taxon>
        <taxon>Piscirickettsiaceae</taxon>
        <taxon>Thiomicrorhabdus</taxon>
    </lineage>
</organism>
<comment type="caution">
    <text evidence="2">The sequence shown here is derived from an EMBL/GenBank/DDBJ whole genome shotgun (WGS) entry which is preliminary data.</text>
</comment>
<name>A0ABS0BVD9_9GAMM</name>
<dbReference type="EMBL" id="JACBGI020000003">
    <property type="protein sequence ID" value="MBF6057309.1"/>
    <property type="molecule type" value="Genomic_DNA"/>
</dbReference>
<dbReference type="InterPro" id="IPR007607">
    <property type="entry name" value="BacA/B"/>
</dbReference>
<protein>
    <submittedName>
        <fullName evidence="2">Polymer-forming cytoskeletal protein</fullName>
    </submittedName>
</protein>
<dbReference type="PANTHER" id="PTHR35024">
    <property type="entry name" value="HYPOTHETICAL CYTOSOLIC PROTEIN"/>
    <property type="match status" value="1"/>
</dbReference>
<dbReference type="Pfam" id="PF04519">
    <property type="entry name" value="Bactofilin"/>
    <property type="match status" value="1"/>
</dbReference>